<dbReference type="SUPFAM" id="SSF53850">
    <property type="entry name" value="Periplasmic binding protein-like II"/>
    <property type="match status" value="1"/>
</dbReference>
<dbReference type="EMBL" id="VITN01000008">
    <property type="protein sequence ID" value="TWB19055.1"/>
    <property type="molecule type" value="Genomic_DNA"/>
</dbReference>
<comment type="caution">
    <text evidence="4">The sequence shown here is derived from an EMBL/GenBank/DDBJ whole genome shotgun (WGS) entry which is preliminary data.</text>
</comment>
<feature type="region of interest" description="Disordered" evidence="1">
    <location>
        <begin position="1"/>
        <end position="20"/>
    </location>
</feature>
<feature type="chain" id="PRO_5021931790" evidence="2">
    <location>
        <begin position="47"/>
        <end position="287"/>
    </location>
</feature>
<dbReference type="Proteomes" id="UP000319859">
    <property type="component" value="Unassembled WGS sequence"/>
</dbReference>
<feature type="domain" description="Solute-binding protein family 3/N-terminal" evidence="3">
    <location>
        <begin position="56"/>
        <end position="286"/>
    </location>
</feature>
<gene>
    <name evidence="4" type="ORF">FBZ89_108112</name>
</gene>
<dbReference type="RefSeq" id="WP_145750720.1">
    <property type="nucleotide sequence ID" value="NZ_VITN01000008.1"/>
</dbReference>
<dbReference type="AlphaFoldDB" id="A0A560FBV5"/>
<evidence type="ECO:0000256" key="1">
    <source>
        <dbReference type="SAM" id="MobiDB-lite"/>
    </source>
</evidence>
<keyword evidence="2" id="KW-0732">Signal</keyword>
<dbReference type="PANTHER" id="PTHR38834">
    <property type="entry name" value="PERIPLASMIC SUBSTRATE BINDING PROTEIN FAMILY 3"/>
    <property type="match status" value="1"/>
</dbReference>
<reference evidence="4 5" key="1">
    <citation type="submission" date="2019-06" db="EMBL/GenBank/DDBJ databases">
        <title>Genomic Encyclopedia of Type Strains, Phase IV (KMG-V): Genome sequencing to study the core and pangenomes of soil and plant-associated prokaryotes.</title>
        <authorList>
            <person name="Whitman W."/>
        </authorList>
    </citation>
    <scope>NUCLEOTIDE SEQUENCE [LARGE SCALE GENOMIC DNA]</scope>
    <source>
        <strain evidence="4 5">BR 11880</strain>
    </source>
</reference>
<feature type="signal peptide" evidence="2">
    <location>
        <begin position="1"/>
        <end position="46"/>
    </location>
</feature>
<evidence type="ECO:0000259" key="3">
    <source>
        <dbReference type="Pfam" id="PF00497"/>
    </source>
</evidence>
<dbReference type="PANTHER" id="PTHR38834:SF3">
    <property type="entry name" value="SOLUTE-BINDING PROTEIN FAMILY 3_N-TERMINAL DOMAIN-CONTAINING PROTEIN"/>
    <property type="match status" value="1"/>
</dbReference>
<sequence length="287" mass="30292">MSHPSAAVRSPQARSPQVRSLGARRPVRLAALCLGALLGMASAALAGEAAVSLTLITEENPPLNYTDPATGRLTGIMGDLLPSLMTAAGIAYQVQVMPWRRGYHTVQEVPGTCLFAVNQTPERQTQFQWVAPIAQGGAALFARANWLHYDRAHPDGTHPLASLDEVKTLAAEAQARGTPLSILVPVGTMLATTLRDQGLDITEVSLANQMPMLAAGRADLAAAGAISGRWLARQAGVAIEPVLTFSVAPVGIACNLGTDPALVARLRTALDGLRRDGTLDRVIRNYQ</sequence>
<dbReference type="OrthoDB" id="6192933at2"/>
<dbReference type="Gene3D" id="3.40.190.10">
    <property type="entry name" value="Periplasmic binding protein-like II"/>
    <property type="match status" value="2"/>
</dbReference>
<dbReference type="InterPro" id="IPR001638">
    <property type="entry name" value="Solute-binding_3/MltF_N"/>
</dbReference>
<accession>A0A560FBV5</accession>
<evidence type="ECO:0000256" key="2">
    <source>
        <dbReference type="SAM" id="SignalP"/>
    </source>
</evidence>
<dbReference type="Pfam" id="PF00497">
    <property type="entry name" value="SBP_bac_3"/>
    <property type="match status" value="1"/>
</dbReference>
<name>A0A560FBV5_9PROT</name>
<evidence type="ECO:0000313" key="4">
    <source>
        <dbReference type="EMBL" id="TWB19055.1"/>
    </source>
</evidence>
<organism evidence="4 5">
    <name type="scientific">Nitrospirillum amazonense</name>
    <dbReference type="NCBI Taxonomy" id="28077"/>
    <lineage>
        <taxon>Bacteria</taxon>
        <taxon>Pseudomonadati</taxon>
        <taxon>Pseudomonadota</taxon>
        <taxon>Alphaproteobacteria</taxon>
        <taxon>Rhodospirillales</taxon>
        <taxon>Azospirillaceae</taxon>
        <taxon>Nitrospirillum</taxon>
    </lineage>
</organism>
<evidence type="ECO:0000313" key="5">
    <source>
        <dbReference type="Proteomes" id="UP000319859"/>
    </source>
</evidence>
<protein>
    <submittedName>
        <fullName evidence="4">Amino acid ABC transporter substrate-binding protein (PAAT family)</fullName>
    </submittedName>
</protein>
<proteinExistence type="predicted"/>